<feature type="domain" description="Tryptophan synthase beta chain-like PALP" evidence="12">
    <location>
        <begin position="11"/>
        <end position="247"/>
    </location>
</feature>
<dbReference type="FunFam" id="3.40.50.1100:FF:000006">
    <property type="entry name" value="Cysteine synthase"/>
    <property type="match status" value="1"/>
</dbReference>
<protein>
    <recommendedName>
        <fullName evidence="4 11">Cysteine synthase</fullName>
        <ecNumber evidence="4 11">2.5.1.47</ecNumber>
    </recommendedName>
</protein>
<evidence type="ECO:0000256" key="2">
    <source>
        <dbReference type="ARBA" id="ARBA00004962"/>
    </source>
</evidence>
<evidence type="ECO:0000256" key="4">
    <source>
        <dbReference type="ARBA" id="ARBA00012681"/>
    </source>
</evidence>
<evidence type="ECO:0000256" key="6">
    <source>
        <dbReference type="ARBA" id="ARBA00022679"/>
    </source>
</evidence>
<comment type="catalytic activity">
    <reaction evidence="9 11">
        <text>O-acetyl-L-serine + hydrogen sulfide = L-cysteine + acetate</text>
        <dbReference type="Rhea" id="RHEA:14829"/>
        <dbReference type="ChEBI" id="CHEBI:29919"/>
        <dbReference type="ChEBI" id="CHEBI:30089"/>
        <dbReference type="ChEBI" id="CHEBI:35235"/>
        <dbReference type="ChEBI" id="CHEBI:58340"/>
        <dbReference type="EC" id="2.5.1.47"/>
    </reaction>
</comment>
<dbReference type="Gramene" id="KJB26524">
    <property type="protein sequence ID" value="KJB26524"/>
    <property type="gene ID" value="B456_004G245500"/>
</dbReference>
<keyword evidence="14" id="KW-1185">Reference proteome</keyword>
<keyword evidence="8 11" id="KW-0198">Cysteine biosynthesis</keyword>
<organism evidence="13 14">
    <name type="scientific">Gossypium raimondii</name>
    <name type="common">Peruvian cotton</name>
    <name type="synonym">Gossypium klotzschianum subsp. raimondii</name>
    <dbReference type="NCBI Taxonomy" id="29730"/>
    <lineage>
        <taxon>Eukaryota</taxon>
        <taxon>Viridiplantae</taxon>
        <taxon>Streptophyta</taxon>
        <taxon>Embryophyta</taxon>
        <taxon>Tracheophyta</taxon>
        <taxon>Spermatophyta</taxon>
        <taxon>Magnoliopsida</taxon>
        <taxon>eudicotyledons</taxon>
        <taxon>Gunneridae</taxon>
        <taxon>Pentapetalae</taxon>
        <taxon>rosids</taxon>
        <taxon>malvids</taxon>
        <taxon>Malvales</taxon>
        <taxon>Malvaceae</taxon>
        <taxon>Malvoideae</taxon>
        <taxon>Gossypium</taxon>
    </lineage>
</organism>
<dbReference type="AlphaFoldDB" id="A0A0D2R3N8"/>
<dbReference type="InterPro" id="IPR005859">
    <property type="entry name" value="CysK"/>
</dbReference>
<dbReference type="Gene3D" id="3.40.50.1100">
    <property type="match status" value="2"/>
</dbReference>
<dbReference type="SUPFAM" id="SSF53686">
    <property type="entry name" value="Tryptophan synthase beta subunit-like PLP-dependent enzymes"/>
    <property type="match status" value="1"/>
</dbReference>
<dbReference type="Proteomes" id="UP000032304">
    <property type="component" value="Chromosome 4"/>
</dbReference>
<evidence type="ECO:0000256" key="9">
    <source>
        <dbReference type="ARBA" id="ARBA00047931"/>
    </source>
</evidence>
<evidence type="ECO:0000256" key="7">
    <source>
        <dbReference type="ARBA" id="ARBA00022898"/>
    </source>
</evidence>
<proteinExistence type="inferred from homology"/>
<dbReference type="NCBIfam" id="TIGR01139">
    <property type="entry name" value="cysK"/>
    <property type="match status" value="1"/>
</dbReference>
<evidence type="ECO:0000259" key="12">
    <source>
        <dbReference type="Pfam" id="PF00291"/>
    </source>
</evidence>
<dbReference type="InterPro" id="IPR005856">
    <property type="entry name" value="Cys_synth"/>
</dbReference>
<dbReference type="InterPro" id="IPR036052">
    <property type="entry name" value="TrpB-like_PALP_sf"/>
</dbReference>
<dbReference type="EC" id="2.5.1.47" evidence="4 11"/>
<evidence type="ECO:0000256" key="1">
    <source>
        <dbReference type="ARBA" id="ARBA00001933"/>
    </source>
</evidence>
<evidence type="ECO:0000313" key="13">
    <source>
        <dbReference type="EMBL" id="KJB26524.1"/>
    </source>
</evidence>
<sequence>MGEKSLIAKDVTELIGNTPLVYLNNVVDGCVAKIAAKLEAMEPCSSVKDRIGYSMIADAEEKGLIVPGESVLIEPTSGNTGIGLAFMAAAKGYRLIITMPSSMSLERRMVLRAFGAELVLTDPARGMKGAVQKAEEIMSKTPNSYILQQFENPANPKIHYLTTGPEIWKGSGGKVDVLVSGIGTGGTVTGAGKYLKEQNPDIKLVGVEPVESAVLSGGKPGPHKIQGIGAGFIPGVLDVNLIDEVVQVNIK</sequence>
<dbReference type="PANTHER" id="PTHR10314">
    <property type="entry name" value="CYSTATHIONINE BETA-SYNTHASE"/>
    <property type="match status" value="1"/>
</dbReference>
<evidence type="ECO:0000256" key="3">
    <source>
        <dbReference type="ARBA" id="ARBA00007103"/>
    </source>
</evidence>
<dbReference type="InterPro" id="IPR050214">
    <property type="entry name" value="Cys_Synth/Cystath_Beta-Synth"/>
</dbReference>
<comment type="similarity">
    <text evidence="3 11">Belongs to the cysteine synthase/cystathionine beta-synthase family.</text>
</comment>
<name>A0A0D2R3N8_GOSRA</name>
<reference evidence="13 14" key="1">
    <citation type="journal article" date="2012" name="Nature">
        <title>Repeated polyploidization of Gossypium genomes and the evolution of spinnable cotton fibres.</title>
        <authorList>
            <person name="Paterson A.H."/>
            <person name="Wendel J.F."/>
            <person name="Gundlach H."/>
            <person name="Guo H."/>
            <person name="Jenkins J."/>
            <person name="Jin D."/>
            <person name="Llewellyn D."/>
            <person name="Showmaker K.C."/>
            <person name="Shu S."/>
            <person name="Udall J."/>
            <person name="Yoo M.J."/>
            <person name="Byers R."/>
            <person name="Chen W."/>
            <person name="Doron-Faigenboim A."/>
            <person name="Duke M.V."/>
            <person name="Gong L."/>
            <person name="Grimwood J."/>
            <person name="Grover C."/>
            <person name="Grupp K."/>
            <person name="Hu G."/>
            <person name="Lee T.H."/>
            <person name="Li J."/>
            <person name="Lin L."/>
            <person name="Liu T."/>
            <person name="Marler B.S."/>
            <person name="Page J.T."/>
            <person name="Roberts A.W."/>
            <person name="Romanel E."/>
            <person name="Sanders W.S."/>
            <person name="Szadkowski E."/>
            <person name="Tan X."/>
            <person name="Tang H."/>
            <person name="Xu C."/>
            <person name="Wang J."/>
            <person name="Wang Z."/>
            <person name="Zhang D."/>
            <person name="Zhang L."/>
            <person name="Ashrafi H."/>
            <person name="Bedon F."/>
            <person name="Bowers J.E."/>
            <person name="Brubaker C.L."/>
            <person name="Chee P.W."/>
            <person name="Das S."/>
            <person name="Gingle A.R."/>
            <person name="Haigler C.H."/>
            <person name="Harker D."/>
            <person name="Hoffmann L.V."/>
            <person name="Hovav R."/>
            <person name="Jones D.C."/>
            <person name="Lemke C."/>
            <person name="Mansoor S."/>
            <person name="ur Rahman M."/>
            <person name="Rainville L.N."/>
            <person name="Rambani A."/>
            <person name="Reddy U.K."/>
            <person name="Rong J.K."/>
            <person name="Saranga Y."/>
            <person name="Scheffler B.E."/>
            <person name="Scheffler J.A."/>
            <person name="Stelly D.M."/>
            <person name="Triplett B.A."/>
            <person name="Van Deynze A."/>
            <person name="Vaslin M.F."/>
            <person name="Waghmare V.N."/>
            <person name="Walford S.A."/>
            <person name="Wright R.J."/>
            <person name="Zaki E.A."/>
            <person name="Zhang T."/>
            <person name="Dennis E.S."/>
            <person name="Mayer K.F."/>
            <person name="Peterson D.G."/>
            <person name="Rokhsar D.S."/>
            <person name="Wang X."/>
            <person name="Schmutz J."/>
        </authorList>
    </citation>
    <scope>NUCLEOTIDE SEQUENCE [LARGE SCALE GENOMIC DNA]</scope>
</reference>
<evidence type="ECO:0000256" key="8">
    <source>
        <dbReference type="ARBA" id="ARBA00023192"/>
    </source>
</evidence>
<keyword evidence="5 11" id="KW-0028">Amino-acid biosynthesis</keyword>
<dbReference type="PROSITE" id="PS00901">
    <property type="entry name" value="CYS_SYNTHASE"/>
    <property type="match status" value="1"/>
</dbReference>
<dbReference type="InterPro" id="IPR001216">
    <property type="entry name" value="P-phosphate_BS"/>
</dbReference>
<evidence type="ECO:0000313" key="14">
    <source>
        <dbReference type="Proteomes" id="UP000032304"/>
    </source>
</evidence>
<comment type="pathway">
    <text evidence="2">Amino-acid biosynthesis; L-cysteine biosynthesis; L-cysteine from L-serine: step 2/2.</text>
</comment>
<dbReference type="GO" id="GO:0004124">
    <property type="term" value="F:cysteine synthase activity"/>
    <property type="evidence" value="ECO:0007669"/>
    <property type="project" value="UniProtKB-UniRule"/>
</dbReference>
<evidence type="ECO:0000256" key="10">
    <source>
        <dbReference type="PIRSR" id="PIRSR605856-51"/>
    </source>
</evidence>
<evidence type="ECO:0000256" key="5">
    <source>
        <dbReference type="ARBA" id="ARBA00022605"/>
    </source>
</evidence>
<feature type="modified residue" description="N6-(pyridoxal phosphate)lysine" evidence="10">
    <location>
        <position position="48"/>
    </location>
</feature>
<dbReference type="Pfam" id="PF00291">
    <property type="entry name" value="PALP"/>
    <property type="match status" value="1"/>
</dbReference>
<dbReference type="EMBL" id="CM001743">
    <property type="protein sequence ID" value="KJB26524.1"/>
    <property type="molecule type" value="Genomic_DNA"/>
</dbReference>
<keyword evidence="7 10" id="KW-0663">Pyridoxal phosphate</keyword>
<keyword evidence="6 11" id="KW-0808">Transferase</keyword>
<dbReference type="FunFam" id="3.40.50.1100:FF:000130">
    <property type="entry name" value="Cysteine synthase"/>
    <property type="match status" value="1"/>
</dbReference>
<comment type="cofactor">
    <cofactor evidence="1 10 11">
        <name>pyridoxal 5'-phosphate</name>
        <dbReference type="ChEBI" id="CHEBI:597326"/>
    </cofactor>
</comment>
<dbReference type="CDD" id="cd01561">
    <property type="entry name" value="CBS_like"/>
    <property type="match status" value="1"/>
</dbReference>
<accession>A0A0D2R3N8</accession>
<gene>
    <name evidence="13" type="ORF">B456_004G245500</name>
</gene>
<dbReference type="GO" id="GO:0006535">
    <property type="term" value="P:cysteine biosynthetic process from serine"/>
    <property type="evidence" value="ECO:0007669"/>
    <property type="project" value="UniProtKB-UniRule"/>
</dbReference>
<dbReference type="NCBIfam" id="TIGR01136">
    <property type="entry name" value="cysKM"/>
    <property type="match status" value="1"/>
</dbReference>
<dbReference type="InterPro" id="IPR001926">
    <property type="entry name" value="TrpB-like_PALP"/>
</dbReference>
<evidence type="ECO:0000256" key="11">
    <source>
        <dbReference type="RuleBase" id="RU003985"/>
    </source>
</evidence>